<keyword evidence="3" id="KW-1185">Reference proteome</keyword>
<reference evidence="2 3" key="1">
    <citation type="submission" date="2014-12" db="EMBL/GenBank/DDBJ databases">
        <title>Complete genome sequence of Streptomyces vietnamensis strain GIMV4.0001, a genetic manipulable producer of the benzoisochromanequinone antibiotic granaticin.</title>
        <authorList>
            <person name="Deng M.R."/>
            <person name="Guo J."/>
            <person name="Ma L.Y."/>
            <person name="Feng G.D."/>
            <person name="Mo C.Y."/>
            <person name="Zhu H.H."/>
        </authorList>
    </citation>
    <scope>NUCLEOTIDE SEQUENCE [LARGE SCALE GENOMIC DNA]</scope>
    <source>
        <strain evidence="3">GIMV4.0001</strain>
    </source>
</reference>
<protein>
    <submittedName>
        <fullName evidence="2">Uncharacterized protein</fullName>
    </submittedName>
</protein>
<dbReference type="KEGG" id="svt:SVTN_18375"/>
<accession>A0A0B5ICH7</accession>
<feature type="compositionally biased region" description="Basic residues" evidence="1">
    <location>
        <begin position="109"/>
        <end position="122"/>
    </location>
</feature>
<dbReference type="AlphaFoldDB" id="A0A0B5ICH7"/>
<feature type="compositionally biased region" description="Pro residues" evidence="1">
    <location>
        <begin position="193"/>
        <end position="202"/>
    </location>
</feature>
<evidence type="ECO:0000313" key="2">
    <source>
        <dbReference type="EMBL" id="AJF66064.1"/>
    </source>
</evidence>
<sequence length="222" mass="23009">MAVQRAEAPGASRATVPSQFTAPGPSRRAGSSTRTAWTGRLPRLVTVYVTVAVPAGATPTARPARPAPPAPTETRSASARPPATPVYPERAVACIRSPRDGTSPSARAVARRAPGRAGKRATHSISPSAASGRRGHGTDPPGTPGSTTRTPYRWASLRFTSRYRFTICAPTRTAAAGVPLSARPFTVTVIRSPPSPTPPAQAPAPGSRSSTAISSPPLTRRR</sequence>
<organism evidence="2 3">
    <name type="scientific">Streptomyces vietnamensis</name>
    <dbReference type="NCBI Taxonomy" id="362257"/>
    <lineage>
        <taxon>Bacteria</taxon>
        <taxon>Bacillati</taxon>
        <taxon>Actinomycetota</taxon>
        <taxon>Actinomycetes</taxon>
        <taxon>Kitasatosporales</taxon>
        <taxon>Streptomycetaceae</taxon>
        <taxon>Streptomyces</taxon>
    </lineage>
</organism>
<evidence type="ECO:0000313" key="3">
    <source>
        <dbReference type="Proteomes" id="UP000031774"/>
    </source>
</evidence>
<name>A0A0B5ICH7_9ACTN</name>
<dbReference type="HOGENOM" id="CLU_1244787_0_0_11"/>
<feature type="region of interest" description="Disordered" evidence="1">
    <location>
        <begin position="1"/>
        <end position="41"/>
    </location>
</feature>
<feature type="compositionally biased region" description="Low complexity" evidence="1">
    <location>
        <begin position="138"/>
        <end position="153"/>
    </location>
</feature>
<dbReference type="EMBL" id="CP010407">
    <property type="protein sequence ID" value="AJF66064.1"/>
    <property type="molecule type" value="Genomic_DNA"/>
</dbReference>
<evidence type="ECO:0000256" key="1">
    <source>
        <dbReference type="SAM" id="MobiDB-lite"/>
    </source>
</evidence>
<proteinExistence type="predicted"/>
<dbReference type="Proteomes" id="UP000031774">
    <property type="component" value="Chromosome"/>
</dbReference>
<feature type="compositionally biased region" description="Polar residues" evidence="1">
    <location>
        <begin position="208"/>
        <end position="222"/>
    </location>
</feature>
<feature type="region of interest" description="Disordered" evidence="1">
    <location>
        <begin position="58"/>
        <end position="153"/>
    </location>
</feature>
<feature type="region of interest" description="Disordered" evidence="1">
    <location>
        <begin position="188"/>
        <end position="222"/>
    </location>
</feature>
<gene>
    <name evidence="2" type="ORF">SVTN_18375</name>
</gene>